<dbReference type="EC" id="5.4.99.-" evidence="5"/>
<dbReference type="Pfam" id="PF00849">
    <property type="entry name" value="PseudoU_synth_2"/>
    <property type="match status" value="1"/>
</dbReference>
<dbReference type="Gene3D" id="3.30.70.580">
    <property type="entry name" value="Pseudouridine synthase I, catalytic domain, N-terminal subdomain"/>
    <property type="match status" value="1"/>
</dbReference>
<dbReference type="PANTHER" id="PTHR47683:SF4">
    <property type="entry name" value="PSEUDOURIDINE SYNTHASE"/>
    <property type="match status" value="1"/>
</dbReference>
<dbReference type="CDD" id="cd02553">
    <property type="entry name" value="PseudoU_synth_RsuA"/>
    <property type="match status" value="1"/>
</dbReference>
<keyword evidence="8" id="KW-1185">Reference proteome</keyword>
<evidence type="ECO:0000259" key="6">
    <source>
        <dbReference type="SMART" id="SM00363"/>
    </source>
</evidence>
<dbReference type="InterPro" id="IPR042092">
    <property type="entry name" value="PsdUridine_s_RsuA/RluB/E/F_cat"/>
</dbReference>
<dbReference type="CDD" id="cd00165">
    <property type="entry name" value="S4"/>
    <property type="match status" value="1"/>
</dbReference>
<dbReference type="Gene3D" id="3.30.70.1560">
    <property type="entry name" value="Alpha-L RNA-binding motif"/>
    <property type="match status" value="1"/>
</dbReference>
<dbReference type="SMART" id="SM00363">
    <property type="entry name" value="S4"/>
    <property type="match status" value="1"/>
</dbReference>
<organism evidence="7 8">
    <name type="scientific">Thalassorhabdus alkalitolerans</name>
    <dbReference type="NCBI Taxonomy" id="2282697"/>
    <lineage>
        <taxon>Bacteria</taxon>
        <taxon>Bacillati</taxon>
        <taxon>Bacillota</taxon>
        <taxon>Bacilli</taxon>
        <taxon>Bacillales</taxon>
        <taxon>Bacillaceae</taxon>
        <taxon>Thalassorhabdus</taxon>
    </lineage>
</organism>
<dbReference type="Pfam" id="PF01479">
    <property type="entry name" value="S4"/>
    <property type="match status" value="1"/>
</dbReference>
<evidence type="ECO:0000313" key="7">
    <source>
        <dbReference type="EMBL" id="MFC5712847.1"/>
    </source>
</evidence>
<dbReference type="NCBIfam" id="TIGR00093">
    <property type="entry name" value="pseudouridine synthase"/>
    <property type="match status" value="1"/>
</dbReference>
<reference evidence="8" key="1">
    <citation type="journal article" date="2019" name="Int. J. Syst. Evol. Microbiol.">
        <title>The Global Catalogue of Microorganisms (GCM) 10K type strain sequencing project: providing services to taxonomists for standard genome sequencing and annotation.</title>
        <authorList>
            <consortium name="The Broad Institute Genomics Platform"/>
            <consortium name="The Broad Institute Genome Sequencing Center for Infectious Disease"/>
            <person name="Wu L."/>
            <person name="Ma J."/>
        </authorList>
    </citation>
    <scope>NUCLEOTIDE SEQUENCE [LARGE SCALE GENOMIC DNA]</scope>
    <source>
        <strain evidence="8">CECT 7184</strain>
    </source>
</reference>
<protein>
    <recommendedName>
        <fullName evidence="5">Pseudouridine synthase</fullName>
        <ecNumber evidence="5">5.4.99.-</ecNumber>
    </recommendedName>
</protein>
<dbReference type="RefSeq" id="WP_385940128.1">
    <property type="nucleotide sequence ID" value="NZ_JBHSOZ010000003.1"/>
</dbReference>
<evidence type="ECO:0000313" key="8">
    <source>
        <dbReference type="Proteomes" id="UP001596142"/>
    </source>
</evidence>
<dbReference type="InterPro" id="IPR018496">
    <property type="entry name" value="PsdUridine_synth_RsuA/RluB_CS"/>
</dbReference>
<proteinExistence type="inferred from homology"/>
<dbReference type="InterPro" id="IPR020103">
    <property type="entry name" value="PsdUridine_synth_cat_dom_sf"/>
</dbReference>
<dbReference type="PANTHER" id="PTHR47683">
    <property type="entry name" value="PSEUDOURIDINE SYNTHASE FAMILY PROTEIN-RELATED"/>
    <property type="match status" value="1"/>
</dbReference>
<name>A0ABW0YN30_9BACI</name>
<evidence type="ECO:0000256" key="5">
    <source>
        <dbReference type="RuleBase" id="RU003887"/>
    </source>
</evidence>
<feature type="domain" description="RNA-binding S4" evidence="6">
    <location>
        <begin position="1"/>
        <end position="59"/>
    </location>
</feature>
<dbReference type="SUPFAM" id="SSF55120">
    <property type="entry name" value="Pseudouridine synthase"/>
    <property type="match status" value="1"/>
</dbReference>
<comment type="caution">
    <text evidence="7">The sequence shown here is derived from an EMBL/GenBank/DDBJ whole genome shotgun (WGS) entry which is preliminary data.</text>
</comment>
<evidence type="ECO:0000256" key="1">
    <source>
        <dbReference type="ARBA" id="ARBA00008348"/>
    </source>
</evidence>
<dbReference type="InterPro" id="IPR020094">
    <property type="entry name" value="TruA/RsuA/RluB/E/F_N"/>
</dbReference>
<dbReference type="GO" id="GO:0016853">
    <property type="term" value="F:isomerase activity"/>
    <property type="evidence" value="ECO:0007669"/>
    <property type="project" value="UniProtKB-KW"/>
</dbReference>
<keyword evidence="2 4" id="KW-0694">RNA-binding</keyword>
<dbReference type="PROSITE" id="PS50889">
    <property type="entry name" value="S4"/>
    <property type="match status" value="1"/>
</dbReference>
<dbReference type="Gene3D" id="3.10.290.10">
    <property type="entry name" value="RNA-binding S4 domain"/>
    <property type="match status" value="1"/>
</dbReference>
<dbReference type="PROSITE" id="PS01149">
    <property type="entry name" value="PSI_RSU"/>
    <property type="match status" value="1"/>
</dbReference>
<keyword evidence="3 5" id="KW-0413">Isomerase</keyword>
<dbReference type="InterPro" id="IPR050343">
    <property type="entry name" value="RsuA_PseudoU_synthase"/>
</dbReference>
<evidence type="ECO:0000256" key="4">
    <source>
        <dbReference type="PROSITE-ProRule" id="PRU00182"/>
    </source>
</evidence>
<accession>A0ABW0YN30</accession>
<dbReference type="InterPro" id="IPR002942">
    <property type="entry name" value="S4_RNA-bd"/>
</dbReference>
<dbReference type="InterPro" id="IPR036986">
    <property type="entry name" value="S4_RNA-bd_sf"/>
</dbReference>
<evidence type="ECO:0000256" key="3">
    <source>
        <dbReference type="ARBA" id="ARBA00023235"/>
    </source>
</evidence>
<dbReference type="InterPro" id="IPR006145">
    <property type="entry name" value="PsdUridine_synth_RsuA/RluA"/>
</dbReference>
<gene>
    <name evidence="7" type="ORF">ACFPU1_08645</name>
</gene>
<comment type="similarity">
    <text evidence="1 5">Belongs to the pseudouridine synthase RsuA family.</text>
</comment>
<evidence type="ECO:0000256" key="2">
    <source>
        <dbReference type="ARBA" id="ARBA00022884"/>
    </source>
</evidence>
<dbReference type="EMBL" id="JBHSOZ010000003">
    <property type="protein sequence ID" value="MFC5712847.1"/>
    <property type="molecule type" value="Genomic_DNA"/>
</dbReference>
<dbReference type="Proteomes" id="UP001596142">
    <property type="component" value="Unassembled WGS sequence"/>
</dbReference>
<dbReference type="InterPro" id="IPR000748">
    <property type="entry name" value="PsdUridine_synth_RsuA/RluB/E/F"/>
</dbReference>
<dbReference type="SUPFAM" id="SSF55174">
    <property type="entry name" value="Alpha-L RNA-binding motif"/>
    <property type="match status" value="1"/>
</dbReference>
<sequence>MRLDKLLANIGYGSRKEVKKMLKQGGVLIDGVPAKGGNEHVEPEKQEISVFGEPIEYQEYIYLMMNKPAGVISATEDEVQETVIDLLEFEDAVRGMFPVGRLDKDTTGLLLLTNDGKFSHALTSPKKGLTKTYEALINKPITEEDVLEFRDGVYLDDGYKTKPAVLSQKENGQPNEITLVITEGKFHQVKRMFESVGKKVLQLKRTHIGSLPLDEDLEPGEYREMAKDDVEKLLEEAYQKPVD</sequence>